<keyword evidence="3" id="KW-0328">Glycosyltransferase</keyword>
<gene>
    <name evidence="10" type="ordered locus">Isop_0835</name>
</gene>
<dbReference type="AlphaFoldDB" id="E8R2E0"/>
<evidence type="ECO:0000256" key="8">
    <source>
        <dbReference type="SAM" id="Phobius"/>
    </source>
</evidence>
<dbReference type="GO" id="GO:0005886">
    <property type="term" value="C:plasma membrane"/>
    <property type="evidence" value="ECO:0007669"/>
    <property type="project" value="UniProtKB-SubCell"/>
</dbReference>
<dbReference type="KEGG" id="ipa:Isop_0835"/>
<organism evidence="10 11">
    <name type="scientific">Isosphaera pallida (strain ATCC 43644 / DSM 9630 / IS1B)</name>
    <dbReference type="NCBI Taxonomy" id="575540"/>
    <lineage>
        <taxon>Bacteria</taxon>
        <taxon>Pseudomonadati</taxon>
        <taxon>Planctomycetota</taxon>
        <taxon>Planctomycetia</taxon>
        <taxon>Isosphaerales</taxon>
        <taxon>Isosphaeraceae</taxon>
        <taxon>Isosphaera</taxon>
    </lineage>
</organism>
<feature type="domain" description="ArnT-like N-terminal" evidence="9">
    <location>
        <begin position="91"/>
        <end position="230"/>
    </location>
</feature>
<dbReference type="GO" id="GO:0009103">
    <property type="term" value="P:lipopolysaccharide biosynthetic process"/>
    <property type="evidence" value="ECO:0007669"/>
    <property type="project" value="UniProtKB-ARBA"/>
</dbReference>
<dbReference type="HOGENOM" id="CLU_465234_0_0_0"/>
<dbReference type="InParanoid" id="E8R2E0"/>
<sequence length="586" mass="64188">MPSTTDAPTVLWWSRPPRAREWTLLGLILVATLWLRGHTFGPTVAESTGLALWPVLEGGSEPLDCDEAAYAYIGRELAEGRVMYRDLTENKPPLGYWLYATAVAVGGANEMTIRLLVVPFVLASLVLVHRIARTLAGPLAGLLAAVAFALMSTDPRLFGNGSNFEHFINFFTLVALAGGVRALRPQPEAGGEPEQRRASWVWWLLAGLAVGLAALVKQVAMLTLAALGWIAWRGEPRRGWGGLAALGMGVVTPMALALIVLAAQGALEDARADILEYGRMLANDVPAEPGQPPGWVRWLTGNSEPNKMWSDNGLPWPFGPSTYHTWWGGGSWPLWALSGPAWVWVAMTRRRSPDASARHLVALATLTAWAQVVAPGLYWQHYYLLVVPCVAVVVGVLGGDSWRLLRRGTTWFSRLAAALSLAVCGVALAATGFILTRDYLLVPPAQVTARYKGGNQWIVLRDLGREWGERLRSAGIERPTLYNFGWQSPLFIYGDMDCPTRHFFADPVFKTFAPKGDPRVADRVARTLADLEANPPDLVVLGYVEGFPALRPWLAAKYLPVPFGKMPALARVAWLRRDLADRVQLD</sequence>
<dbReference type="EMBL" id="CP002353">
    <property type="protein sequence ID" value="ADV61425.1"/>
    <property type="molecule type" value="Genomic_DNA"/>
</dbReference>
<reference evidence="10 11" key="2">
    <citation type="journal article" date="2011" name="Stand. Genomic Sci.">
        <title>Complete genome sequence of Isosphaera pallida type strain (IS1B).</title>
        <authorList>
            <consortium name="US DOE Joint Genome Institute (JGI-PGF)"/>
            <person name="Goker M."/>
            <person name="Cleland D."/>
            <person name="Saunders E."/>
            <person name="Lapidus A."/>
            <person name="Nolan M."/>
            <person name="Lucas S."/>
            <person name="Hammon N."/>
            <person name="Deshpande S."/>
            <person name="Cheng J.F."/>
            <person name="Tapia R."/>
            <person name="Han C."/>
            <person name="Goodwin L."/>
            <person name="Pitluck S."/>
            <person name="Liolios K."/>
            <person name="Pagani I."/>
            <person name="Ivanova N."/>
            <person name="Mavromatis K."/>
            <person name="Pati A."/>
            <person name="Chen A."/>
            <person name="Palaniappan K."/>
            <person name="Land M."/>
            <person name="Hauser L."/>
            <person name="Chang Y.J."/>
            <person name="Jeffries C.D."/>
            <person name="Detter J.C."/>
            <person name="Beck B."/>
            <person name="Woyke T."/>
            <person name="Bristow J."/>
            <person name="Eisen J.A."/>
            <person name="Markowitz V."/>
            <person name="Hugenholtz P."/>
            <person name="Kyrpides N.C."/>
            <person name="Klenk H.P."/>
        </authorList>
    </citation>
    <scope>NUCLEOTIDE SEQUENCE [LARGE SCALE GENOMIC DNA]</scope>
    <source>
        <strain evidence="11">ATCC 43644 / DSM 9630 / IS1B</strain>
    </source>
</reference>
<dbReference type="PANTHER" id="PTHR33908:SF3">
    <property type="entry name" value="UNDECAPRENYL PHOSPHATE-ALPHA-4-AMINO-4-DEOXY-L-ARABINOSE ARABINOSYL TRANSFERASE"/>
    <property type="match status" value="1"/>
</dbReference>
<evidence type="ECO:0000256" key="7">
    <source>
        <dbReference type="ARBA" id="ARBA00023136"/>
    </source>
</evidence>
<accession>E8R2E0</accession>
<dbReference type="OrthoDB" id="266031at2"/>
<keyword evidence="4" id="KW-0808">Transferase</keyword>
<feature type="transmembrane region" description="Helical" evidence="8">
    <location>
        <begin position="135"/>
        <end position="152"/>
    </location>
</feature>
<evidence type="ECO:0000256" key="3">
    <source>
        <dbReference type="ARBA" id="ARBA00022676"/>
    </source>
</evidence>
<evidence type="ECO:0000256" key="6">
    <source>
        <dbReference type="ARBA" id="ARBA00022989"/>
    </source>
</evidence>
<evidence type="ECO:0000313" key="10">
    <source>
        <dbReference type="EMBL" id="ADV61425.1"/>
    </source>
</evidence>
<dbReference type="InterPro" id="IPR003342">
    <property type="entry name" value="ArnT-like_N"/>
</dbReference>
<dbReference type="RefSeq" id="WP_013563714.1">
    <property type="nucleotide sequence ID" value="NC_014962.1"/>
</dbReference>
<dbReference type="STRING" id="575540.Isop_0835"/>
<evidence type="ECO:0000256" key="1">
    <source>
        <dbReference type="ARBA" id="ARBA00004651"/>
    </source>
</evidence>
<dbReference type="PANTHER" id="PTHR33908">
    <property type="entry name" value="MANNOSYLTRANSFERASE YKCB-RELATED"/>
    <property type="match status" value="1"/>
</dbReference>
<evidence type="ECO:0000256" key="2">
    <source>
        <dbReference type="ARBA" id="ARBA00022475"/>
    </source>
</evidence>
<dbReference type="GO" id="GO:0016763">
    <property type="term" value="F:pentosyltransferase activity"/>
    <property type="evidence" value="ECO:0007669"/>
    <property type="project" value="TreeGrafter"/>
</dbReference>
<evidence type="ECO:0000256" key="5">
    <source>
        <dbReference type="ARBA" id="ARBA00022692"/>
    </source>
</evidence>
<dbReference type="GO" id="GO:0000030">
    <property type="term" value="F:mannosyltransferase activity"/>
    <property type="evidence" value="ECO:0007669"/>
    <property type="project" value="InterPro"/>
</dbReference>
<comment type="subcellular location">
    <subcellularLocation>
        <location evidence="1">Cell membrane</location>
        <topology evidence="1">Multi-pass membrane protein</topology>
    </subcellularLocation>
</comment>
<keyword evidence="11" id="KW-1185">Reference proteome</keyword>
<evidence type="ECO:0000313" key="11">
    <source>
        <dbReference type="Proteomes" id="UP000008631"/>
    </source>
</evidence>
<dbReference type="InterPro" id="IPR050297">
    <property type="entry name" value="LipidA_mod_glycosyltrf_83"/>
</dbReference>
<keyword evidence="5 8" id="KW-0812">Transmembrane</keyword>
<name>E8R2E0_ISOPI</name>
<feature type="transmembrane region" description="Helical" evidence="8">
    <location>
        <begin position="203"/>
        <end position="231"/>
    </location>
</feature>
<keyword evidence="6 8" id="KW-1133">Transmembrane helix</keyword>
<evidence type="ECO:0000256" key="4">
    <source>
        <dbReference type="ARBA" id="ARBA00022679"/>
    </source>
</evidence>
<keyword evidence="2" id="KW-1003">Cell membrane</keyword>
<reference key="1">
    <citation type="submission" date="2010-11" db="EMBL/GenBank/DDBJ databases">
        <title>The complete sequence of chromosome of Isophaera pallida ATCC 43644.</title>
        <authorList>
            <consortium name="US DOE Joint Genome Institute (JGI-PGF)"/>
            <person name="Lucas S."/>
            <person name="Copeland A."/>
            <person name="Lapidus A."/>
            <person name="Bruce D."/>
            <person name="Goodwin L."/>
            <person name="Pitluck S."/>
            <person name="Kyrpides N."/>
            <person name="Mavromatis K."/>
            <person name="Pagani I."/>
            <person name="Ivanova N."/>
            <person name="Saunders E."/>
            <person name="Brettin T."/>
            <person name="Detter J.C."/>
            <person name="Han C."/>
            <person name="Tapia R."/>
            <person name="Land M."/>
            <person name="Hauser L."/>
            <person name="Markowitz V."/>
            <person name="Cheng J.-F."/>
            <person name="Hugenholtz P."/>
            <person name="Woyke T."/>
            <person name="Wu D."/>
            <person name="Eisen J.A."/>
        </authorList>
    </citation>
    <scope>NUCLEOTIDE SEQUENCE</scope>
    <source>
        <strain>ATCC 43644</strain>
    </source>
</reference>
<dbReference type="Pfam" id="PF02366">
    <property type="entry name" value="PMT"/>
    <property type="match status" value="1"/>
</dbReference>
<protein>
    <recommendedName>
        <fullName evidence="9">ArnT-like N-terminal domain-containing protein</fullName>
    </recommendedName>
</protein>
<dbReference type="GO" id="GO:0006493">
    <property type="term" value="P:protein O-linked glycosylation"/>
    <property type="evidence" value="ECO:0007669"/>
    <property type="project" value="InterPro"/>
</dbReference>
<keyword evidence="7 8" id="KW-0472">Membrane</keyword>
<feature type="transmembrane region" description="Helical" evidence="8">
    <location>
        <begin position="96"/>
        <end position="128"/>
    </location>
</feature>
<feature type="transmembrane region" description="Helical" evidence="8">
    <location>
        <begin position="357"/>
        <end position="374"/>
    </location>
</feature>
<dbReference type="GO" id="GO:0010041">
    <property type="term" value="P:response to iron(III) ion"/>
    <property type="evidence" value="ECO:0007669"/>
    <property type="project" value="TreeGrafter"/>
</dbReference>
<evidence type="ECO:0000259" key="9">
    <source>
        <dbReference type="Pfam" id="PF02366"/>
    </source>
</evidence>
<dbReference type="Proteomes" id="UP000008631">
    <property type="component" value="Chromosome"/>
</dbReference>
<dbReference type="eggNOG" id="COG1807">
    <property type="taxonomic scope" value="Bacteria"/>
</dbReference>
<feature type="transmembrane region" description="Helical" evidence="8">
    <location>
        <begin position="411"/>
        <end position="435"/>
    </location>
</feature>
<feature type="transmembrane region" description="Helical" evidence="8">
    <location>
        <begin position="380"/>
        <end position="399"/>
    </location>
</feature>
<proteinExistence type="predicted"/>
<feature type="transmembrane region" description="Helical" evidence="8">
    <location>
        <begin position="243"/>
        <end position="263"/>
    </location>
</feature>